<accession>A0A0S2LIY4</accession>
<evidence type="ECO:0000256" key="4">
    <source>
        <dbReference type="ARBA" id="ARBA00023125"/>
    </source>
</evidence>
<dbReference type="InterPro" id="IPR050335">
    <property type="entry name" value="ERT1_acuK_gluconeogen_tf"/>
</dbReference>
<feature type="compositionally biased region" description="Low complexity" evidence="7">
    <location>
        <begin position="544"/>
        <end position="555"/>
    </location>
</feature>
<evidence type="ECO:0000313" key="9">
    <source>
        <dbReference type="EMBL" id="ALO60937.1"/>
    </source>
</evidence>
<evidence type="ECO:0000256" key="7">
    <source>
        <dbReference type="SAM" id="MobiDB-lite"/>
    </source>
</evidence>
<dbReference type="EMBL" id="AE017350">
    <property type="protein sequence ID" value="ALO60937.1"/>
    <property type="molecule type" value="Genomic_DNA"/>
</dbReference>
<dbReference type="InParanoid" id="A0A0S2LIY4"/>
<dbReference type="GeneID" id="36393093"/>
<feature type="region of interest" description="Disordered" evidence="7">
    <location>
        <begin position="530"/>
        <end position="583"/>
    </location>
</feature>
<organism evidence="9 10">
    <name type="scientific">Cryptococcus deneoformans (strain JEC21 / ATCC MYA-565)</name>
    <name type="common">Cryptococcus neoformans var. neoformans serotype D</name>
    <dbReference type="NCBI Taxonomy" id="214684"/>
    <lineage>
        <taxon>Eukaryota</taxon>
        <taxon>Fungi</taxon>
        <taxon>Dikarya</taxon>
        <taxon>Basidiomycota</taxon>
        <taxon>Agaricomycotina</taxon>
        <taxon>Tremellomycetes</taxon>
        <taxon>Tremellales</taxon>
        <taxon>Cryptococcaceae</taxon>
        <taxon>Cryptococcus</taxon>
        <taxon>Cryptococcus neoformans species complex</taxon>
    </lineage>
</organism>
<evidence type="ECO:0000256" key="3">
    <source>
        <dbReference type="ARBA" id="ARBA00023015"/>
    </source>
</evidence>
<reference evidence="9 10" key="1">
    <citation type="journal article" date="2005" name="Science">
        <title>The genome of the basidiomycetous yeast and human pathogen Cryptococcus neoformans.</title>
        <authorList>
            <person name="Loftus B.J."/>
            <person name="Fung E."/>
            <person name="Roncaglia P."/>
            <person name="Rowley D."/>
            <person name="Amedeo P."/>
            <person name="Bruno D."/>
            <person name="Vamathevan J."/>
            <person name="Miranda M."/>
            <person name="Anderson I.J."/>
            <person name="Fraser J.A."/>
            <person name="Allen J.E."/>
            <person name="Bosdet I.E."/>
            <person name="Brent M.R."/>
            <person name="Chiu R."/>
            <person name="Doering T.L."/>
            <person name="Donlin M.J."/>
            <person name="D'Souza C.A."/>
            <person name="Fox D.S."/>
            <person name="Grinberg V."/>
            <person name="Fu J."/>
            <person name="Fukushima M."/>
            <person name="Haas B.J."/>
            <person name="Huang J.C."/>
            <person name="Janbon G."/>
            <person name="Jones S.J."/>
            <person name="Koo H.L."/>
            <person name="Krzywinski M.I."/>
            <person name="Kwon-Chung J.K."/>
            <person name="Lengeler K.B."/>
            <person name="Maiti R."/>
            <person name="Marra M.A."/>
            <person name="Marra R.E."/>
            <person name="Mathewson C.A."/>
            <person name="Mitchell T.G."/>
            <person name="Pertea M."/>
            <person name="Riggs F.R."/>
            <person name="Salzberg S.L."/>
            <person name="Schein J.E."/>
            <person name="Shvartsbeyn A."/>
            <person name="Shin H."/>
            <person name="Shumway M."/>
            <person name="Specht C.A."/>
            <person name="Suh B.B."/>
            <person name="Tenney A."/>
            <person name="Utterback T.R."/>
            <person name="Wickes B.L."/>
            <person name="Wortman J.R."/>
            <person name="Wye N.H."/>
            <person name="Kronstad J.W."/>
            <person name="Lodge J.K."/>
            <person name="Heitman J."/>
            <person name="Davis R.W."/>
            <person name="Fraser C.M."/>
            <person name="Hyman R.W."/>
        </authorList>
    </citation>
    <scope>NUCLEOTIDE SEQUENCE [LARGE SCALE GENOMIC DNA]</scope>
    <source>
        <strain evidence="10">JEC21 / ATCC MYA-565</strain>
    </source>
</reference>
<feature type="compositionally biased region" description="Basic residues" evidence="7">
    <location>
        <begin position="236"/>
        <end position="252"/>
    </location>
</feature>
<feature type="compositionally biased region" description="Basic and acidic residues" evidence="7">
    <location>
        <begin position="601"/>
        <end position="612"/>
    </location>
</feature>
<gene>
    <name evidence="9" type="ordered locus">CNJ03365</name>
</gene>
<feature type="compositionally biased region" description="Polar residues" evidence="7">
    <location>
        <begin position="1"/>
        <end position="22"/>
    </location>
</feature>
<proteinExistence type="predicted"/>
<feature type="region of interest" description="Disordered" evidence="7">
    <location>
        <begin position="80"/>
        <end position="105"/>
    </location>
</feature>
<name>A0A0S2LIY4_CRYD1</name>
<feature type="domain" description="Zn(2)-C6 fungal-type" evidence="8">
    <location>
        <begin position="202"/>
        <end position="232"/>
    </location>
</feature>
<dbReference type="GO" id="GO:0008270">
    <property type="term" value="F:zinc ion binding"/>
    <property type="evidence" value="ECO:0007669"/>
    <property type="project" value="InterPro"/>
</dbReference>
<dbReference type="CDD" id="cd00067">
    <property type="entry name" value="GAL4"/>
    <property type="match status" value="1"/>
</dbReference>
<keyword evidence="2" id="KW-0862">Zinc</keyword>
<feature type="compositionally biased region" description="Gly residues" evidence="7">
    <location>
        <begin position="560"/>
        <end position="570"/>
    </location>
</feature>
<dbReference type="PROSITE" id="PS50048">
    <property type="entry name" value="ZN2_CY6_FUNGAL_2"/>
    <property type="match status" value="1"/>
</dbReference>
<feature type="compositionally biased region" description="Polar residues" evidence="7">
    <location>
        <begin position="253"/>
        <end position="294"/>
    </location>
</feature>
<protein>
    <recommendedName>
        <fullName evidence="8">Zn(2)-C6 fungal-type domain-containing protein</fullName>
    </recommendedName>
</protein>
<keyword evidence="3" id="KW-0805">Transcription regulation</keyword>
<feature type="region of interest" description="Disordered" evidence="7">
    <location>
        <begin position="233"/>
        <end position="321"/>
    </location>
</feature>
<dbReference type="PANTHER" id="PTHR47659:SF7">
    <property type="entry name" value="FUNGAL TRANSCRIPTIONAL REGULATORY PROTEIN, N-TERMINAL DOMAIN-CONTAINING PROTEIN"/>
    <property type="match status" value="1"/>
</dbReference>
<dbReference type="InterPro" id="IPR001138">
    <property type="entry name" value="Zn2Cys6_DnaBD"/>
</dbReference>
<dbReference type="RefSeq" id="XP_024514475.1">
    <property type="nucleotide sequence ID" value="XM_024658798.1"/>
</dbReference>
<dbReference type="STRING" id="214684.A0A0S2LIY4"/>
<dbReference type="OrthoDB" id="5575144at2759"/>
<dbReference type="KEGG" id="cne:CNJ03365"/>
<feature type="region of interest" description="Disordered" evidence="7">
    <location>
        <begin position="1"/>
        <end position="40"/>
    </location>
</feature>
<keyword evidence="1" id="KW-0479">Metal-binding</keyword>
<feature type="compositionally biased region" description="Polar residues" evidence="7">
    <location>
        <begin position="446"/>
        <end position="474"/>
    </location>
</feature>
<evidence type="ECO:0000256" key="5">
    <source>
        <dbReference type="ARBA" id="ARBA00023163"/>
    </source>
</evidence>
<dbReference type="GO" id="GO:0003677">
    <property type="term" value="F:DNA binding"/>
    <property type="evidence" value="ECO:0007669"/>
    <property type="project" value="UniProtKB-KW"/>
</dbReference>
<dbReference type="Proteomes" id="UP000002149">
    <property type="component" value="Chromosome 10"/>
</dbReference>
<feature type="region of interest" description="Disordered" evidence="7">
    <location>
        <begin position="601"/>
        <end position="629"/>
    </location>
</feature>
<keyword evidence="4" id="KW-0238">DNA-binding</keyword>
<dbReference type="VEuPathDB" id="FungiDB:CNJ03365"/>
<evidence type="ECO:0000313" key="10">
    <source>
        <dbReference type="Proteomes" id="UP000002149"/>
    </source>
</evidence>
<keyword evidence="5" id="KW-0804">Transcription</keyword>
<evidence type="ECO:0000256" key="2">
    <source>
        <dbReference type="ARBA" id="ARBA00022833"/>
    </source>
</evidence>
<evidence type="ECO:0000259" key="8">
    <source>
        <dbReference type="PROSITE" id="PS50048"/>
    </source>
</evidence>
<evidence type="ECO:0000256" key="6">
    <source>
        <dbReference type="ARBA" id="ARBA00023242"/>
    </source>
</evidence>
<dbReference type="AlphaFoldDB" id="A0A0S2LIY4"/>
<sequence>MQAKQQTFFPRYSSGLNPNRLSLSKGPPHGTFQRGTVSMPASPLLGTQSMGNFGNMVATWDAPYSAQEIFEFPGGLSESLSPLFPQQNPVSDTNASSQASQPWLQLSKSASPQLDAFHPQPPQASSSFLGQSTFMMPTLTTTMTDSPFHLHPKDMTLSSASSLGLDGDMRCMKDSERYEGLRKETVDNGTQRKKKRAQVRVACTHCQKACKKCSNTRPCERCAKYGLPDCVDSTRKPRKTGIKRGPYKRRPSKYTTNVGPDTSDANLPPTHSQPQSQFKSNLLQPFQRNNSQLPNMHRPACTENGIPSYPPGPRLNSISTVDSSSSSTSLLTQALSAALTGPRWVDGRRVSLSDPSLGPLGDVGGNGEPKLSPMYPRTPAGTFPMALGVAGDPFSRAVSPIRQFGIVGSKGENGGHERRRGDNGGKSGGPTDVDLPQVPSHGRPSLSITTTPPFVPNTGTNTNMNGHQNRQRYNPNPIHTPSTLHSPSPLSSQPQPQSQAHAHAPPGTMSSMYIPSKIRKPSLWTLIAADSRNGSPAPSPPPFDLSQPQPQSQLQVFGMRGTGTGKGLTNGNGNDSPTLFNQPMEMDQDFEPWAGWGSATVRKDKDGDERRSFHGTSRGSRIWGDSTSYKDARQEGTILSGEIHSHTSGRTRDGVEAGTWGAGESVEGVGLNGGMSVGYGMPLEGLMGFDFK</sequence>
<dbReference type="PANTHER" id="PTHR47659">
    <property type="entry name" value="ZN(II)2CYS6 TRANSCRIPTION FACTOR (EUROFUNG)-RELATED"/>
    <property type="match status" value="1"/>
</dbReference>
<dbReference type="PaxDb" id="214684-A0A0S2LIY4"/>
<keyword evidence="6" id="KW-0539">Nucleus</keyword>
<feature type="region of interest" description="Disordered" evidence="7">
    <location>
        <begin position="405"/>
        <end position="514"/>
    </location>
</feature>
<dbReference type="SMART" id="SM00066">
    <property type="entry name" value="GAL4"/>
    <property type="match status" value="1"/>
</dbReference>
<dbReference type="GO" id="GO:0000981">
    <property type="term" value="F:DNA-binding transcription factor activity, RNA polymerase II-specific"/>
    <property type="evidence" value="ECO:0007669"/>
    <property type="project" value="InterPro"/>
</dbReference>
<evidence type="ECO:0000256" key="1">
    <source>
        <dbReference type="ARBA" id="ARBA00022723"/>
    </source>
</evidence>
<feature type="compositionally biased region" description="Basic and acidic residues" evidence="7">
    <location>
        <begin position="413"/>
        <end position="423"/>
    </location>
</feature>
<feature type="compositionally biased region" description="Low complexity" evidence="7">
    <location>
        <begin position="479"/>
        <end position="506"/>
    </location>
</feature>
<feature type="compositionally biased region" description="Polar residues" evidence="7">
    <location>
        <begin position="614"/>
        <end position="627"/>
    </location>
</feature>
<keyword evidence="10" id="KW-1185">Reference proteome</keyword>